<organism evidence="1 2">
    <name type="scientific">Aspergillus oryzae var. brunneus</name>
    <dbReference type="NCBI Taxonomy" id="332754"/>
    <lineage>
        <taxon>Eukaryota</taxon>
        <taxon>Fungi</taxon>
        <taxon>Dikarya</taxon>
        <taxon>Ascomycota</taxon>
        <taxon>Pezizomycotina</taxon>
        <taxon>Eurotiomycetes</taxon>
        <taxon>Eurotiomycetidae</taxon>
        <taxon>Eurotiales</taxon>
        <taxon>Aspergillaceae</taxon>
        <taxon>Aspergillus</taxon>
        <taxon>Aspergillus subgen. Circumdati</taxon>
    </lineage>
</organism>
<dbReference type="Proteomes" id="UP001165189">
    <property type="component" value="Unassembled WGS sequence"/>
</dbReference>
<evidence type="ECO:0000313" key="2">
    <source>
        <dbReference type="Proteomes" id="UP001165189"/>
    </source>
</evidence>
<dbReference type="EMBL" id="BSYB01000059">
    <property type="protein sequence ID" value="GMG52514.1"/>
    <property type="molecule type" value="Genomic_DNA"/>
</dbReference>
<comment type="caution">
    <text evidence="1">The sequence shown here is derived from an EMBL/GenBank/DDBJ whole genome shotgun (WGS) entry which is preliminary data.</text>
</comment>
<proteinExistence type="predicted"/>
<gene>
    <name evidence="1" type="ORF">Aory05_001087800</name>
</gene>
<sequence>MEAQSILACCGPTKEKRRTGNVCSFAKAGLFWKVFSTSSSTMSNRLSISSSLCACGCLARLFITVIITASSPYRMELSVASTGWEAPTAIWGNGEVFCFSGSRKKLTSQRPPVGGCHPTIGQRHKKGLGKLEIAIVEPQSQ</sequence>
<keyword evidence="2" id="KW-1185">Reference proteome</keyword>
<evidence type="ECO:0000313" key="1">
    <source>
        <dbReference type="EMBL" id="GMG52514.1"/>
    </source>
</evidence>
<accession>A0ABQ6L3U7</accession>
<name>A0ABQ6L3U7_ASPOZ</name>
<reference evidence="1" key="1">
    <citation type="submission" date="2023-04" db="EMBL/GenBank/DDBJ databases">
        <title>Aspergillus oryzae var. brunneus NBRC 4377.</title>
        <authorList>
            <person name="Ichikawa N."/>
            <person name="Sato H."/>
            <person name="Tonouchi N."/>
        </authorList>
    </citation>
    <scope>NUCLEOTIDE SEQUENCE</scope>
    <source>
        <strain evidence="1">NBRC 4377</strain>
    </source>
</reference>
<protein>
    <submittedName>
        <fullName evidence="1">Unnamed protein product</fullName>
    </submittedName>
</protein>